<evidence type="ECO:0000313" key="4">
    <source>
        <dbReference type="EMBL" id="RJG53664.1"/>
    </source>
</evidence>
<sequence>MSEARRLEALAAQWLVRREEPDWSQRQQDELNAWLDESMAHKAAFWRLEHGWREADRIAAVAPPPSRRTSSWMSYLPRLTALAASLLIAAGLGFIMLPARPQPVLAAKTDIGQRRLLELGDGSRIEMNTRSAIRAQVGRDEREVWIDKGEVYFEVFHDSGHPFVVHAGDRRVTVLGTKFSVRRDRDRVIVSVAEGKVRVDDESADAPARQSVITAGDIAIARGASMLITQKSEEKVSDQLAWRNGILRFDQQPLGEVIAEFNRYNLSQIAVSDPAVAQMRMGGVFQPGNVDAFLRLLEDAYGLHVSRSGETIKISR</sequence>
<dbReference type="Pfam" id="PF04773">
    <property type="entry name" value="FecR"/>
    <property type="match status" value="1"/>
</dbReference>
<organism evidence="4 5">
    <name type="scientific">Sphingobium terrigena</name>
    <dbReference type="NCBI Taxonomy" id="2304063"/>
    <lineage>
        <taxon>Bacteria</taxon>
        <taxon>Pseudomonadati</taxon>
        <taxon>Pseudomonadota</taxon>
        <taxon>Alphaproteobacteria</taxon>
        <taxon>Sphingomonadales</taxon>
        <taxon>Sphingomonadaceae</taxon>
        <taxon>Sphingobium</taxon>
    </lineage>
</organism>
<dbReference type="AlphaFoldDB" id="A0A418YQE9"/>
<dbReference type="Gene3D" id="3.55.50.30">
    <property type="match status" value="1"/>
</dbReference>
<keyword evidence="1" id="KW-0812">Transmembrane</keyword>
<feature type="domain" description="Protein FecR C-terminal" evidence="3">
    <location>
        <begin position="247"/>
        <end position="314"/>
    </location>
</feature>
<accession>A0A418YQE9</accession>
<dbReference type="PANTHER" id="PTHR30273">
    <property type="entry name" value="PERIPLASMIC SIGNAL SENSOR AND SIGMA FACTOR ACTIVATOR FECR-RELATED"/>
    <property type="match status" value="1"/>
</dbReference>
<proteinExistence type="predicted"/>
<reference evidence="4 5" key="1">
    <citation type="submission" date="2018-08" db="EMBL/GenBank/DDBJ databases">
        <title>Sphingobium sp. EO9.</title>
        <authorList>
            <person name="Park Y."/>
            <person name="Kim K.H."/>
            <person name="Jeon C.O."/>
        </authorList>
    </citation>
    <scope>NUCLEOTIDE SEQUENCE [LARGE SCALE GENOMIC DNA]</scope>
    <source>
        <strain evidence="4 5">EO9</strain>
    </source>
</reference>
<keyword evidence="1" id="KW-0472">Membrane</keyword>
<feature type="transmembrane region" description="Helical" evidence="1">
    <location>
        <begin position="75"/>
        <end position="97"/>
    </location>
</feature>
<name>A0A418YQE9_9SPHN</name>
<feature type="domain" description="FecR protein" evidence="2">
    <location>
        <begin position="108"/>
        <end position="198"/>
    </location>
</feature>
<dbReference type="InterPro" id="IPR032508">
    <property type="entry name" value="FecR_C"/>
</dbReference>
<dbReference type="Pfam" id="PF16344">
    <property type="entry name" value="FecR_C"/>
    <property type="match status" value="1"/>
</dbReference>
<dbReference type="OrthoDB" id="9798846at2"/>
<dbReference type="PANTHER" id="PTHR30273:SF2">
    <property type="entry name" value="PROTEIN FECR"/>
    <property type="match status" value="1"/>
</dbReference>
<evidence type="ECO:0000313" key="5">
    <source>
        <dbReference type="Proteomes" id="UP000283469"/>
    </source>
</evidence>
<evidence type="ECO:0000259" key="3">
    <source>
        <dbReference type="Pfam" id="PF16344"/>
    </source>
</evidence>
<dbReference type="RefSeq" id="WP_119748051.1">
    <property type="nucleotide sequence ID" value="NZ_QVRA01000014.1"/>
</dbReference>
<dbReference type="InterPro" id="IPR012373">
    <property type="entry name" value="Ferrdict_sens_TM"/>
</dbReference>
<gene>
    <name evidence="4" type="ORF">D0Z70_15570</name>
</gene>
<keyword evidence="5" id="KW-1185">Reference proteome</keyword>
<dbReference type="GO" id="GO:0016989">
    <property type="term" value="F:sigma factor antagonist activity"/>
    <property type="evidence" value="ECO:0007669"/>
    <property type="project" value="TreeGrafter"/>
</dbReference>
<protein>
    <submittedName>
        <fullName evidence="4">DUF4974 domain-containing protein</fullName>
    </submittedName>
</protein>
<dbReference type="EMBL" id="QVRA01000014">
    <property type="protein sequence ID" value="RJG53664.1"/>
    <property type="molecule type" value="Genomic_DNA"/>
</dbReference>
<evidence type="ECO:0000259" key="2">
    <source>
        <dbReference type="Pfam" id="PF04773"/>
    </source>
</evidence>
<dbReference type="Gene3D" id="2.60.120.1440">
    <property type="match status" value="1"/>
</dbReference>
<keyword evidence="1" id="KW-1133">Transmembrane helix</keyword>
<dbReference type="InterPro" id="IPR006860">
    <property type="entry name" value="FecR"/>
</dbReference>
<dbReference type="Proteomes" id="UP000283469">
    <property type="component" value="Unassembled WGS sequence"/>
</dbReference>
<evidence type="ECO:0000256" key="1">
    <source>
        <dbReference type="SAM" id="Phobius"/>
    </source>
</evidence>
<comment type="caution">
    <text evidence="4">The sequence shown here is derived from an EMBL/GenBank/DDBJ whole genome shotgun (WGS) entry which is preliminary data.</text>
</comment>
<dbReference type="PIRSF" id="PIRSF018266">
    <property type="entry name" value="FecR"/>
    <property type="match status" value="1"/>
</dbReference>